<evidence type="ECO:0000256" key="1">
    <source>
        <dbReference type="SAM" id="MobiDB-lite"/>
    </source>
</evidence>
<protein>
    <submittedName>
        <fullName evidence="2">Uncharacterized protein</fullName>
    </submittedName>
</protein>
<evidence type="ECO:0000313" key="2">
    <source>
        <dbReference type="EMBL" id="AXV05758.1"/>
    </source>
</evidence>
<sequence length="67" mass="7565">MEQIRIDRRELRLRARHRQDRDAARAEGVAPLQYTAAPGGGDAEDDLLARIDEVLGAQRHADDEDQD</sequence>
<proteinExistence type="predicted"/>
<reference evidence="2 3" key="1">
    <citation type="submission" date="2018-09" db="EMBL/GenBank/DDBJ databases">
        <title>Complete genome sequence of Euzebya sp. DY32-46 isolated from seawater of Pacific Ocean.</title>
        <authorList>
            <person name="Xu L."/>
            <person name="Wu Y.-H."/>
            <person name="Xu X.-W."/>
        </authorList>
    </citation>
    <scope>NUCLEOTIDE SEQUENCE [LARGE SCALE GENOMIC DNA]</scope>
    <source>
        <strain evidence="2 3">DY32-46</strain>
    </source>
</reference>
<gene>
    <name evidence="2" type="ORF">DVS28_a1057</name>
</gene>
<dbReference type="KEGG" id="euz:DVS28_a1057"/>
<dbReference type="EMBL" id="CP031165">
    <property type="protein sequence ID" value="AXV05758.1"/>
    <property type="molecule type" value="Genomic_DNA"/>
</dbReference>
<feature type="region of interest" description="Disordered" evidence="1">
    <location>
        <begin position="16"/>
        <end position="44"/>
    </location>
</feature>
<organism evidence="2 3">
    <name type="scientific">Euzebya pacifica</name>
    <dbReference type="NCBI Taxonomy" id="1608957"/>
    <lineage>
        <taxon>Bacteria</taxon>
        <taxon>Bacillati</taxon>
        <taxon>Actinomycetota</taxon>
        <taxon>Nitriliruptoria</taxon>
        <taxon>Euzebyales</taxon>
    </lineage>
</organism>
<feature type="compositionally biased region" description="Basic and acidic residues" evidence="1">
    <location>
        <begin position="16"/>
        <end position="25"/>
    </location>
</feature>
<dbReference type="AlphaFoldDB" id="A0A346XU61"/>
<dbReference type="RefSeq" id="WP_114590518.1">
    <property type="nucleotide sequence ID" value="NZ_CP031165.1"/>
</dbReference>
<dbReference type="Proteomes" id="UP000264006">
    <property type="component" value="Chromosome"/>
</dbReference>
<name>A0A346XU61_9ACTN</name>
<evidence type="ECO:0000313" key="3">
    <source>
        <dbReference type="Proteomes" id="UP000264006"/>
    </source>
</evidence>
<keyword evidence="3" id="KW-1185">Reference proteome</keyword>
<accession>A0A346XU61</accession>